<evidence type="ECO:0000313" key="7">
    <source>
        <dbReference type="Proteomes" id="UP000327294"/>
    </source>
</evidence>
<dbReference type="InterPro" id="IPR028994">
    <property type="entry name" value="Integrin_alpha_N"/>
</dbReference>
<dbReference type="InterPro" id="IPR013519">
    <property type="entry name" value="Int_alpha_beta-p"/>
</dbReference>
<dbReference type="SUPFAM" id="SSF69318">
    <property type="entry name" value="Integrin alpha N-terminal domain"/>
    <property type="match status" value="1"/>
</dbReference>
<feature type="signal peptide" evidence="5">
    <location>
        <begin position="1"/>
        <end position="16"/>
    </location>
</feature>
<accession>A0A5P8K996</accession>
<keyword evidence="7" id="KW-1185">Reference proteome</keyword>
<proteinExistence type="predicted"/>
<evidence type="ECO:0000256" key="4">
    <source>
        <dbReference type="ARBA" id="ARBA00023180"/>
    </source>
</evidence>
<dbReference type="AlphaFoldDB" id="A0A5P8K996"/>
<keyword evidence="3" id="KW-0378">Hydrolase</keyword>
<feature type="chain" id="PRO_5038383224" evidence="5">
    <location>
        <begin position="17"/>
        <end position="510"/>
    </location>
</feature>
<keyword evidence="1 5" id="KW-0732">Signal</keyword>
<dbReference type="EMBL" id="CP045096">
    <property type="protein sequence ID" value="QFQ99368.1"/>
    <property type="molecule type" value="Genomic_DNA"/>
</dbReference>
<dbReference type="Gene3D" id="2.130.10.130">
    <property type="entry name" value="Integrin alpha, N-terminal"/>
    <property type="match status" value="2"/>
</dbReference>
<sequence>MGMVSLGLAVAGPAGAGSAGVPTAVAAVCTGGVNPDYNGDGIRDIAIADPDATVAGKARAGRIDVVYGGGKGTKRLDQDLAEVPGVAEAGDQFGFSLATFDVNEDGCDDLAVGIPHEAIGTAADSGGVAVLYGSPDGLGQGAASVGYDQGLEAVPGVAETGDWFGYSVAAGTSGGTPFLLIGAPGEDIGSPSLVDAGVAVHVRGSAITDFSQDSAGVPGVVEKDDRFGAQVVATATHFAVSAPGEAIGTDTFAGGVSLFNHTFTDGVPTALLGLDQDGALSDGTNVFGEAESSDSFGKSMAMVPFRTSGTGTGTPTESLLVVGVPGEDHPADADGGMVHVFKVTAAGAVSERQRIHQDVADIEGSTEPGDLFGERLAAVNTAPTATSTASTVLLAVGAPGEDLGDDRDAGAVQTFPLVGAPGDGDLFIEQGTAGTGGDVGPQEYFGTALGATSASLYLGVPYGPAADRAVYALPWGNVAPGGTAGTVQSWRPGEGGIPADDVTAFGAVIR</sequence>
<evidence type="ECO:0000313" key="6">
    <source>
        <dbReference type="EMBL" id="QFQ99368.1"/>
    </source>
</evidence>
<organism evidence="6 7">
    <name type="scientific">Streptomyces phaeolivaceus</name>
    <dbReference type="NCBI Taxonomy" id="2653200"/>
    <lineage>
        <taxon>Bacteria</taxon>
        <taxon>Bacillati</taxon>
        <taxon>Actinomycetota</taxon>
        <taxon>Actinomycetes</taxon>
        <taxon>Kitasatosporales</taxon>
        <taxon>Streptomycetaceae</taxon>
        <taxon>Streptomyces</taxon>
    </lineage>
</organism>
<dbReference type="PANTHER" id="PTHR23221:SF7">
    <property type="entry name" value="PHOSPHATIDYLINOSITOL-GLYCAN-SPECIFIC PHOSPHOLIPASE D"/>
    <property type="match status" value="1"/>
</dbReference>
<reference evidence="6 7" key="1">
    <citation type="submission" date="2019-10" db="EMBL/GenBank/DDBJ databases">
        <title>Streptomyces sp. strain GY16 isolated from leaves of Broussonetia papyrifera.</title>
        <authorList>
            <person name="Mo P."/>
        </authorList>
    </citation>
    <scope>NUCLEOTIDE SEQUENCE [LARGE SCALE GENOMIC DNA]</scope>
    <source>
        <strain evidence="6 7">GY16</strain>
    </source>
</reference>
<dbReference type="KEGG" id="sphv:F9278_28065"/>
<keyword evidence="2" id="KW-0677">Repeat</keyword>
<dbReference type="Pfam" id="PF01839">
    <property type="entry name" value="FG-GAP"/>
    <property type="match status" value="1"/>
</dbReference>
<gene>
    <name evidence="6" type="ORF">F9278_28065</name>
</gene>
<evidence type="ECO:0000256" key="3">
    <source>
        <dbReference type="ARBA" id="ARBA00022801"/>
    </source>
</evidence>
<dbReference type="SMART" id="SM00191">
    <property type="entry name" value="Int_alpha"/>
    <property type="match status" value="2"/>
</dbReference>
<dbReference type="PANTHER" id="PTHR23221">
    <property type="entry name" value="GLYCOSYLPHOSPHATIDYLINOSITOL PHOSPHOLIPASE D"/>
    <property type="match status" value="1"/>
</dbReference>
<name>A0A5P8K996_9ACTN</name>
<dbReference type="PROSITE" id="PS51470">
    <property type="entry name" value="FG_GAP"/>
    <property type="match status" value="1"/>
</dbReference>
<evidence type="ECO:0000256" key="1">
    <source>
        <dbReference type="ARBA" id="ARBA00022729"/>
    </source>
</evidence>
<evidence type="ECO:0000256" key="5">
    <source>
        <dbReference type="SAM" id="SignalP"/>
    </source>
</evidence>
<dbReference type="GO" id="GO:0016787">
    <property type="term" value="F:hydrolase activity"/>
    <property type="evidence" value="ECO:0007669"/>
    <property type="project" value="UniProtKB-KW"/>
</dbReference>
<evidence type="ECO:0000256" key="2">
    <source>
        <dbReference type="ARBA" id="ARBA00022737"/>
    </source>
</evidence>
<keyword evidence="4" id="KW-0325">Glycoprotein</keyword>
<dbReference type="InterPro" id="IPR013517">
    <property type="entry name" value="FG-GAP"/>
</dbReference>
<protein>
    <submittedName>
        <fullName evidence="6">VCBS repeat-containing protein</fullName>
    </submittedName>
</protein>
<dbReference type="Proteomes" id="UP000327294">
    <property type="component" value="Chromosome"/>
</dbReference>